<proteinExistence type="predicted"/>
<dbReference type="EMBL" id="JAULSV010000001">
    <property type="protein sequence ID" value="KAK0655458.1"/>
    <property type="molecule type" value="Genomic_DNA"/>
</dbReference>
<sequence>MRMFEAFRDLSSLEQCAPLTELRVSPPQYQELVRRLEDEQVLAQYVDDKARFDYDPANSLLTIRMPSPVHEFFKSLLAHHIQDQLKRIAEQGDEAGKFAAGIKDGCSSRIFLQENVSEEGLGVPEQVVRREPDGQFQHPDAAYPGVVLEVSYSQDGKNLKKLAYDYILRSNGDIRAVIGVDINDAKESTVSLWRPNYVKEEDEELEILEVRQDISYQPFRSSDGSPIDSQDSLQLSLSDFATDEISSGYESTSLSIPFRQLADLLTQAEEMRQAREAESGPRGIRSRRRTRKRKLSSSPADELRSEDEAKYRREEGDVAERIAADDGEYGPGRRRKK</sequence>
<name>A0AA39YMW5_9PEZI</name>
<comment type="caution">
    <text evidence="2">The sequence shown here is derived from an EMBL/GenBank/DDBJ whole genome shotgun (WGS) entry which is preliminary data.</text>
</comment>
<keyword evidence="3" id="KW-1185">Reference proteome</keyword>
<dbReference type="Proteomes" id="UP001174936">
    <property type="component" value="Unassembled WGS sequence"/>
</dbReference>
<protein>
    <submittedName>
        <fullName evidence="2">Uncharacterized protein</fullName>
    </submittedName>
</protein>
<evidence type="ECO:0000256" key="1">
    <source>
        <dbReference type="SAM" id="MobiDB-lite"/>
    </source>
</evidence>
<reference evidence="2" key="1">
    <citation type="submission" date="2023-06" db="EMBL/GenBank/DDBJ databases">
        <title>Genome-scale phylogeny and comparative genomics of the fungal order Sordariales.</title>
        <authorList>
            <consortium name="Lawrence Berkeley National Laboratory"/>
            <person name="Hensen N."/>
            <person name="Bonometti L."/>
            <person name="Westerberg I."/>
            <person name="Brannstrom I.O."/>
            <person name="Guillou S."/>
            <person name="Cros-Aarteil S."/>
            <person name="Calhoun S."/>
            <person name="Haridas S."/>
            <person name="Kuo A."/>
            <person name="Mondo S."/>
            <person name="Pangilinan J."/>
            <person name="Riley R."/>
            <person name="Labutti K."/>
            <person name="Andreopoulos B."/>
            <person name="Lipzen A."/>
            <person name="Chen C."/>
            <person name="Yanf M."/>
            <person name="Daum C."/>
            <person name="Ng V."/>
            <person name="Clum A."/>
            <person name="Steindorff A."/>
            <person name="Ohm R."/>
            <person name="Martin F."/>
            <person name="Silar P."/>
            <person name="Natvig D."/>
            <person name="Lalanne C."/>
            <person name="Gautier V."/>
            <person name="Ament-Velasquez S.L."/>
            <person name="Kruys A."/>
            <person name="Hutchinson M.I."/>
            <person name="Powell A.J."/>
            <person name="Barry K."/>
            <person name="Miller A.N."/>
            <person name="Grigoriev I.V."/>
            <person name="Debuchy R."/>
            <person name="Gladieux P."/>
            <person name="Thoren M.H."/>
            <person name="Johannesson H."/>
        </authorList>
    </citation>
    <scope>NUCLEOTIDE SEQUENCE</scope>
    <source>
        <strain evidence="2">SMH2532-1</strain>
    </source>
</reference>
<dbReference type="AlphaFoldDB" id="A0AA39YMW5"/>
<evidence type="ECO:0000313" key="3">
    <source>
        <dbReference type="Proteomes" id="UP001174936"/>
    </source>
</evidence>
<accession>A0AA39YMW5</accession>
<evidence type="ECO:0000313" key="2">
    <source>
        <dbReference type="EMBL" id="KAK0655458.1"/>
    </source>
</evidence>
<organism evidence="2 3">
    <name type="scientific">Cercophora newfieldiana</name>
    <dbReference type="NCBI Taxonomy" id="92897"/>
    <lineage>
        <taxon>Eukaryota</taxon>
        <taxon>Fungi</taxon>
        <taxon>Dikarya</taxon>
        <taxon>Ascomycota</taxon>
        <taxon>Pezizomycotina</taxon>
        <taxon>Sordariomycetes</taxon>
        <taxon>Sordariomycetidae</taxon>
        <taxon>Sordariales</taxon>
        <taxon>Lasiosphaeriaceae</taxon>
        <taxon>Cercophora</taxon>
    </lineage>
</organism>
<feature type="region of interest" description="Disordered" evidence="1">
    <location>
        <begin position="271"/>
        <end position="337"/>
    </location>
</feature>
<feature type="compositionally biased region" description="Basic and acidic residues" evidence="1">
    <location>
        <begin position="301"/>
        <end position="324"/>
    </location>
</feature>
<feature type="compositionally biased region" description="Basic residues" evidence="1">
    <location>
        <begin position="284"/>
        <end position="295"/>
    </location>
</feature>
<gene>
    <name evidence="2" type="ORF">B0T16DRAFT_397019</name>
</gene>